<dbReference type="EMBL" id="JARBDR010000640">
    <property type="protein sequence ID" value="KAJ8310164.1"/>
    <property type="molecule type" value="Genomic_DNA"/>
</dbReference>
<dbReference type="InterPro" id="IPR037519">
    <property type="entry name" value="LITAF_fam"/>
</dbReference>
<keyword evidence="6" id="KW-0862">Zinc</keyword>
<keyword evidence="7 9" id="KW-0472">Membrane</keyword>
<keyword evidence="5" id="KW-0479">Metal-binding</keyword>
<evidence type="ECO:0000256" key="6">
    <source>
        <dbReference type="ARBA" id="ARBA00022833"/>
    </source>
</evidence>
<feature type="transmembrane region" description="Helical" evidence="9">
    <location>
        <begin position="76"/>
        <end position="97"/>
    </location>
</feature>
<dbReference type="Proteomes" id="UP001217089">
    <property type="component" value="Unassembled WGS sequence"/>
</dbReference>
<evidence type="ECO:0000313" key="12">
    <source>
        <dbReference type="Proteomes" id="UP001217089"/>
    </source>
</evidence>
<protein>
    <recommendedName>
        <fullName evidence="10">LITAF domain-containing protein</fullName>
    </recommendedName>
</protein>
<feature type="region of interest" description="Disordered" evidence="8">
    <location>
        <begin position="1"/>
        <end position="35"/>
    </location>
</feature>
<evidence type="ECO:0000256" key="4">
    <source>
        <dbReference type="ARBA" id="ARBA00005975"/>
    </source>
</evidence>
<organism evidence="11 12">
    <name type="scientific">Tegillarca granosa</name>
    <name type="common">Malaysian cockle</name>
    <name type="synonym">Anadara granosa</name>
    <dbReference type="NCBI Taxonomy" id="220873"/>
    <lineage>
        <taxon>Eukaryota</taxon>
        <taxon>Metazoa</taxon>
        <taxon>Spiralia</taxon>
        <taxon>Lophotrochozoa</taxon>
        <taxon>Mollusca</taxon>
        <taxon>Bivalvia</taxon>
        <taxon>Autobranchia</taxon>
        <taxon>Pteriomorphia</taxon>
        <taxon>Arcoida</taxon>
        <taxon>Arcoidea</taxon>
        <taxon>Arcidae</taxon>
        <taxon>Tegillarca</taxon>
    </lineage>
</organism>
<evidence type="ECO:0000256" key="1">
    <source>
        <dbReference type="ARBA" id="ARBA00004414"/>
    </source>
</evidence>
<keyword evidence="9" id="KW-0812">Transmembrane</keyword>
<keyword evidence="9" id="KW-1133">Transmembrane helix</keyword>
<gene>
    <name evidence="11" type="ORF">KUTeg_012029</name>
</gene>
<dbReference type="InterPro" id="IPR006629">
    <property type="entry name" value="LITAF"/>
</dbReference>
<evidence type="ECO:0000256" key="8">
    <source>
        <dbReference type="SAM" id="MobiDB-lite"/>
    </source>
</evidence>
<comment type="subcellular location">
    <subcellularLocation>
        <location evidence="2">Endosome membrane</location>
        <topology evidence="2">Peripheral membrane protein</topology>
    </subcellularLocation>
    <subcellularLocation>
        <location evidence="1">Late endosome membrane</location>
    </subcellularLocation>
    <subcellularLocation>
        <location evidence="3">Lysosome membrane</location>
        <topology evidence="3">Peripheral membrane protein</topology>
        <orientation evidence="3">Cytoplasmic side</orientation>
    </subcellularLocation>
</comment>
<evidence type="ECO:0000259" key="10">
    <source>
        <dbReference type="PROSITE" id="PS51837"/>
    </source>
</evidence>
<name>A0ABQ9EYC6_TEGGR</name>
<accession>A0ABQ9EYC6</accession>
<keyword evidence="12" id="KW-1185">Reference proteome</keyword>
<evidence type="ECO:0000256" key="2">
    <source>
        <dbReference type="ARBA" id="ARBA00004481"/>
    </source>
</evidence>
<dbReference type="PANTHER" id="PTHR23292">
    <property type="entry name" value="LIPOPOLYSACCHARIDE-INDUCED TUMOR NECROSIS FACTOR-ALPHA FACTOR"/>
    <property type="match status" value="1"/>
</dbReference>
<dbReference type="Pfam" id="PF10601">
    <property type="entry name" value="zf-LITAF-like"/>
    <property type="match status" value="1"/>
</dbReference>
<dbReference type="PROSITE" id="PS51837">
    <property type="entry name" value="LITAF"/>
    <property type="match status" value="1"/>
</dbReference>
<evidence type="ECO:0000313" key="11">
    <source>
        <dbReference type="EMBL" id="KAJ8310164.1"/>
    </source>
</evidence>
<evidence type="ECO:0000256" key="9">
    <source>
        <dbReference type="SAM" id="Phobius"/>
    </source>
</evidence>
<comment type="caution">
    <text evidence="11">The sequence shown here is derived from an EMBL/GenBank/DDBJ whole genome shotgun (WGS) entry which is preliminary data.</text>
</comment>
<feature type="domain" description="LITAF" evidence="10">
    <location>
        <begin position="38"/>
        <end position="127"/>
    </location>
</feature>
<evidence type="ECO:0000256" key="7">
    <source>
        <dbReference type="ARBA" id="ARBA00023136"/>
    </source>
</evidence>
<evidence type="ECO:0000256" key="5">
    <source>
        <dbReference type="ARBA" id="ARBA00022723"/>
    </source>
</evidence>
<proteinExistence type="inferred from homology"/>
<comment type="similarity">
    <text evidence="4">Belongs to the CDIP1/LITAF family.</text>
</comment>
<dbReference type="PANTHER" id="PTHR23292:SF6">
    <property type="entry name" value="FI16602P1-RELATED"/>
    <property type="match status" value="1"/>
</dbReference>
<sequence>MSEGKSYPVQQMPPQQDPPPPYQTGPQQPPPVVVTTQPVPMYTNPARMFRDVPVPVKCMYCSADIVTATSFETGMLTWLACGMILLIGLGIPLLWLGCCFIPFCIPSLKDVIHTCPNCNQMVGRHETGIFSSHINKDYYDNVSEFKVSISYAGPVAQTFAFGFKQKSGLVSTIIYAVPNLDNNMIQQNPNMCLPSLLILKI</sequence>
<evidence type="ECO:0000256" key="3">
    <source>
        <dbReference type="ARBA" id="ARBA00004630"/>
    </source>
</evidence>
<dbReference type="SMART" id="SM00714">
    <property type="entry name" value="LITAF"/>
    <property type="match status" value="1"/>
</dbReference>
<reference evidence="11 12" key="1">
    <citation type="submission" date="2022-12" db="EMBL/GenBank/DDBJ databases">
        <title>Chromosome-level genome of Tegillarca granosa.</title>
        <authorList>
            <person name="Kim J."/>
        </authorList>
    </citation>
    <scope>NUCLEOTIDE SEQUENCE [LARGE SCALE GENOMIC DNA]</scope>
    <source>
        <strain evidence="11">Teg-2019</strain>
        <tissue evidence="11">Adductor muscle</tissue>
    </source>
</reference>
<feature type="compositionally biased region" description="Pro residues" evidence="8">
    <location>
        <begin position="15"/>
        <end position="32"/>
    </location>
</feature>